<accession>A0AAV4MR76</accession>
<evidence type="ECO:0000313" key="1">
    <source>
        <dbReference type="EMBL" id="GIX73962.1"/>
    </source>
</evidence>
<organism evidence="1 2">
    <name type="scientific">Caerostris extrusa</name>
    <name type="common">Bark spider</name>
    <name type="synonym">Caerostris bankana</name>
    <dbReference type="NCBI Taxonomy" id="172846"/>
    <lineage>
        <taxon>Eukaryota</taxon>
        <taxon>Metazoa</taxon>
        <taxon>Ecdysozoa</taxon>
        <taxon>Arthropoda</taxon>
        <taxon>Chelicerata</taxon>
        <taxon>Arachnida</taxon>
        <taxon>Araneae</taxon>
        <taxon>Araneomorphae</taxon>
        <taxon>Entelegynae</taxon>
        <taxon>Araneoidea</taxon>
        <taxon>Araneidae</taxon>
        <taxon>Caerostris</taxon>
    </lineage>
</organism>
<dbReference type="EMBL" id="BPLR01020011">
    <property type="protein sequence ID" value="GIX73962.1"/>
    <property type="molecule type" value="Genomic_DNA"/>
</dbReference>
<evidence type="ECO:0000313" key="2">
    <source>
        <dbReference type="Proteomes" id="UP001054945"/>
    </source>
</evidence>
<comment type="caution">
    <text evidence="1">The sequence shown here is derived from an EMBL/GenBank/DDBJ whole genome shotgun (WGS) entry which is preliminary data.</text>
</comment>
<dbReference type="AlphaFoldDB" id="A0AAV4MR76"/>
<dbReference type="Proteomes" id="UP001054945">
    <property type="component" value="Unassembled WGS sequence"/>
</dbReference>
<sequence>MDVMVKKRHVDKNCNAGFPAPFIKAALISPKANVHKEDRHSQYNQVDGSRNRHLFVTNTDKSQPTLIDCDATAVKYKKDKVYMDPRGFKLSMKGPCPFMETILAKCNKKNEGSVVNSACPRFLKREIYAWAISKVHNVNGVKVAFKWAYHVAIAPKLRNTGETILWTALASDRSS</sequence>
<gene>
    <name evidence="1" type="ORF">CEXT_736191</name>
</gene>
<reference evidence="1 2" key="1">
    <citation type="submission" date="2021-06" db="EMBL/GenBank/DDBJ databases">
        <title>Caerostris extrusa draft genome.</title>
        <authorList>
            <person name="Kono N."/>
            <person name="Arakawa K."/>
        </authorList>
    </citation>
    <scope>NUCLEOTIDE SEQUENCE [LARGE SCALE GENOMIC DNA]</scope>
</reference>
<keyword evidence="2" id="KW-1185">Reference proteome</keyword>
<proteinExistence type="predicted"/>
<protein>
    <submittedName>
        <fullName evidence="1">Uncharacterized protein</fullName>
    </submittedName>
</protein>
<name>A0AAV4MR76_CAEEX</name>